<dbReference type="AlphaFoldDB" id="A0A9J7ILE9"/>
<sequence length="474" mass="55438">MLQIPFTGTSSILQPHDAEVQSPLDYYFLFMNARFLNLILKCTNKYGNKLKVEATTARSRFSKWTDLSVAELKTFIGIILLTGTIKLNRMVDYWSTHYFFRLSPRLFMSRDRFFLILRALNVQDIERTESIFKIKSLIDLFNETVDAVYYPLRELTIDESLILWKGRLYFRQYIKGKAHRYGIKLYILADANGIILKIHMYAGSQDVQVGGRNHVKKVVHLLMQKYFDKGHALYLDNFYTSVGLADELIGKNTYVTGTLRPNRIGNPRELKMCKLKPGESCILQNNKKIVVTKWQDKREVLFISTEHKSNYKGTTSRRVRTIKYKPAVQIKYNKYMRAIDRHDQMLSYYCCEHKTLCWYKKVIIHIIQICLVNGYLLFNAKNTTNKTSLYKFIKSVMQELLPMPNVPELSRPLSQSKIHLPANLPKRSNNTLRKRCRVCYTKTKKRVSVITGCPDCPGFPGLCLNDCFREFHKY</sequence>
<dbReference type="InterPro" id="IPR029526">
    <property type="entry name" value="PGBD"/>
</dbReference>
<keyword evidence="3" id="KW-1185">Reference proteome</keyword>
<evidence type="ECO:0000259" key="1">
    <source>
        <dbReference type="Pfam" id="PF13842"/>
    </source>
</evidence>
<accession>A0A9J7ILE9</accession>
<evidence type="ECO:0000313" key="3">
    <source>
        <dbReference type="Proteomes" id="UP000301870"/>
    </source>
</evidence>
<organism evidence="3 4">
    <name type="scientific">Spodoptera litura</name>
    <name type="common">Asian cotton leafworm</name>
    <dbReference type="NCBI Taxonomy" id="69820"/>
    <lineage>
        <taxon>Eukaryota</taxon>
        <taxon>Metazoa</taxon>
        <taxon>Ecdysozoa</taxon>
        <taxon>Arthropoda</taxon>
        <taxon>Hexapoda</taxon>
        <taxon>Insecta</taxon>
        <taxon>Pterygota</taxon>
        <taxon>Neoptera</taxon>
        <taxon>Endopterygota</taxon>
        <taxon>Lepidoptera</taxon>
        <taxon>Glossata</taxon>
        <taxon>Ditrysia</taxon>
        <taxon>Noctuoidea</taxon>
        <taxon>Noctuidae</taxon>
        <taxon>Amphipyrinae</taxon>
        <taxon>Spodoptera</taxon>
    </lineage>
</organism>
<feature type="domain" description="PiggyBac transposable element-derived protein" evidence="2">
    <location>
        <begin position="22"/>
        <end position="375"/>
    </location>
</feature>
<dbReference type="RefSeq" id="XP_022818309.1">
    <property type="nucleotide sequence ID" value="XM_022962541.1"/>
</dbReference>
<proteinExistence type="predicted"/>
<dbReference type="PANTHER" id="PTHR46599:SF3">
    <property type="entry name" value="PIGGYBAC TRANSPOSABLE ELEMENT-DERIVED PROTEIN 4"/>
    <property type="match status" value="1"/>
</dbReference>
<gene>
    <name evidence="4" type="primary">LOC111350843</name>
</gene>
<dbReference type="Pfam" id="PF13843">
    <property type="entry name" value="DDE_Tnp_1_7"/>
    <property type="match status" value="1"/>
</dbReference>
<dbReference type="OrthoDB" id="5876240at2759"/>
<feature type="domain" description="PiggyBac transposable element-derived protein 4 C-terminal zinc-finger" evidence="1">
    <location>
        <begin position="426"/>
        <end position="472"/>
    </location>
</feature>
<dbReference type="Proteomes" id="UP000301870">
    <property type="component" value="Chromosome 12"/>
</dbReference>
<protein>
    <submittedName>
        <fullName evidence="4">PiggyBac transposable element-derived protein 4-like</fullName>
    </submittedName>
</protein>
<dbReference type="PANTHER" id="PTHR46599">
    <property type="entry name" value="PIGGYBAC TRANSPOSABLE ELEMENT-DERIVED PROTEIN 4"/>
    <property type="match status" value="1"/>
</dbReference>
<evidence type="ECO:0000313" key="4">
    <source>
        <dbReference type="RefSeq" id="XP_022818309.1"/>
    </source>
</evidence>
<dbReference type="GeneID" id="111350843"/>
<evidence type="ECO:0000259" key="2">
    <source>
        <dbReference type="Pfam" id="PF13843"/>
    </source>
</evidence>
<name>A0A9J7ILE9_SPOLT</name>
<reference evidence="4" key="1">
    <citation type="submission" date="2025-08" db="UniProtKB">
        <authorList>
            <consortium name="RefSeq"/>
        </authorList>
    </citation>
    <scope>IDENTIFICATION</scope>
    <source>
        <strain evidence="4">Ishihara</strain>
        <tissue evidence="4">Whole body</tissue>
    </source>
</reference>
<dbReference type="KEGG" id="sliu:111350843"/>
<dbReference type="InterPro" id="IPR032718">
    <property type="entry name" value="PGBD4_Znf_C"/>
</dbReference>
<dbReference type="Pfam" id="PF13842">
    <property type="entry name" value="zf-Tnp_2"/>
    <property type="match status" value="1"/>
</dbReference>